<feature type="transmembrane region" description="Helical" evidence="7">
    <location>
        <begin position="381"/>
        <end position="400"/>
    </location>
</feature>
<dbReference type="PROSITE" id="PS50850">
    <property type="entry name" value="MFS"/>
    <property type="match status" value="1"/>
</dbReference>
<feature type="transmembrane region" description="Helical" evidence="7">
    <location>
        <begin position="344"/>
        <end position="361"/>
    </location>
</feature>
<keyword evidence="5 7" id="KW-0472">Membrane</keyword>
<feature type="transmembrane region" description="Helical" evidence="7">
    <location>
        <begin position="312"/>
        <end position="332"/>
    </location>
</feature>
<feature type="transmembrane region" description="Helical" evidence="7">
    <location>
        <begin position="412"/>
        <end position="434"/>
    </location>
</feature>
<protein>
    <recommendedName>
        <fullName evidence="8">Major facilitator superfamily (MFS) profile domain-containing protein</fullName>
    </recommendedName>
</protein>
<evidence type="ECO:0000256" key="2">
    <source>
        <dbReference type="ARBA" id="ARBA00022448"/>
    </source>
</evidence>
<comment type="caution">
    <text evidence="9">The sequence shown here is derived from an EMBL/GenBank/DDBJ whole genome shotgun (WGS) entry which is preliminary data.</text>
</comment>
<evidence type="ECO:0000256" key="7">
    <source>
        <dbReference type="SAM" id="Phobius"/>
    </source>
</evidence>
<gene>
    <name evidence="9" type="ORF">IM811_002915</name>
</gene>
<sequence>MANIKPAPADTRAGEDEKTEAHHVSAENRIEHSEVVGDGILPMVAKDKVDEFGGHTKVDPKEIGLVKRLDLYMLPILWIMYFFNLLDRNALFNAKLNSLDEDLGLHGTEYNTLVGILNVGYIAGQIPSNMIINRVRPSLYMGGFCVVWSIICTLTFLAQNFEHMLAFRLLLGFAEAPFYPGALYLLSCFYTRKEIATRMAIFYTGNMLAASFSGLIAAAIFSTLDGRYGMAGWRWLYIIQGTFSTARELAHNRIVADTTEKEGAASPWKGLYQCVVDWRTWVFVLMYNLHLSSVSFAAFLPTVMRTLGYSTNITLVLTFPPYFLAAILGIVMSWTSGRYNERTWHITVLKCIVMAGFIVAVSDQYSRALCGDFHTNEKKAVALAICNSFGNLNGVYTPYLWPDSSSPGFLQGFLSCMAFSAVVIITVWIMKFALKRRNKQILRDDPNAISLYVY</sequence>
<name>A0A8H7N4R3_BIOOC</name>
<evidence type="ECO:0000256" key="6">
    <source>
        <dbReference type="SAM" id="MobiDB-lite"/>
    </source>
</evidence>
<dbReference type="AlphaFoldDB" id="A0A8H7N4R3"/>
<feature type="transmembrane region" description="Helical" evidence="7">
    <location>
        <begin position="139"/>
        <end position="159"/>
    </location>
</feature>
<feature type="transmembrane region" description="Helical" evidence="7">
    <location>
        <begin position="278"/>
        <end position="300"/>
    </location>
</feature>
<feature type="transmembrane region" description="Helical" evidence="7">
    <location>
        <begin position="69"/>
        <end position="86"/>
    </location>
</feature>
<dbReference type="GO" id="GO:0022857">
    <property type="term" value="F:transmembrane transporter activity"/>
    <property type="evidence" value="ECO:0007669"/>
    <property type="project" value="InterPro"/>
</dbReference>
<dbReference type="InterPro" id="IPR011701">
    <property type="entry name" value="MFS"/>
</dbReference>
<evidence type="ECO:0000256" key="3">
    <source>
        <dbReference type="ARBA" id="ARBA00022692"/>
    </source>
</evidence>
<feature type="region of interest" description="Disordered" evidence="6">
    <location>
        <begin position="1"/>
        <end position="23"/>
    </location>
</feature>
<dbReference type="PANTHER" id="PTHR43791:SF62">
    <property type="entry name" value="MAJOR FACILITATOR SUPERFAMILY (MFS) PROFILE DOMAIN-CONTAINING PROTEIN"/>
    <property type="match status" value="1"/>
</dbReference>
<reference evidence="9" key="1">
    <citation type="submission" date="2020-10" db="EMBL/GenBank/DDBJ databases">
        <title>High-Quality Genome Resource of Clonostachys rosea strain S41 by Oxford Nanopore Long-Read Sequencing.</title>
        <authorList>
            <person name="Wang H."/>
        </authorList>
    </citation>
    <scope>NUCLEOTIDE SEQUENCE</scope>
    <source>
        <strain evidence="9">S41</strain>
    </source>
</reference>
<organism evidence="9 10">
    <name type="scientific">Bionectria ochroleuca</name>
    <name type="common">Gliocladium roseum</name>
    <dbReference type="NCBI Taxonomy" id="29856"/>
    <lineage>
        <taxon>Eukaryota</taxon>
        <taxon>Fungi</taxon>
        <taxon>Dikarya</taxon>
        <taxon>Ascomycota</taxon>
        <taxon>Pezizomycotina</taxon>
        <taxon>Sordariomycetes</taxon>
        <taxon>Hypocreomycetidae</taxon>
        <taxon>Hypocreales</taxon>
        <taxon>Bionectriaceae</taxon>
        <taxon>Clonostachys</taxon>
    </lineage>
</organism>
<dbReference type="PANTHER" id="PTHR43791">
    <property type="entry name" value="PERMEASE-RELATED"/>
    <property type="match status" value="1"/>
</dbReference>
<evidence type="ECO:0000256" key="4">
    <source>
        <dbReference type="ARBA" id="ARBA00022989"/>
    </source>
</evidence>
<keyword evidence="2" id="KW-0813">Transport</keyword>
<dbReference type="Pfam" id="PF07690">
    <property type="entry name" value="MFS_1"/>
    <property type="match status" value="1"/>
</dbReference>
<feature type="transmembrane region" description="Helical" evidence="7">
    <location>
        <begin position="201"/>
        <end position="224"/>
    </location>
</feature>
<dbReference type="EMBL" id="JADCTT010000010">
    <property type="protein sequence ID" value="KAF9747581.1"/>
    <property type="molecule type" value="Genomic_DNA"/>
</dbReference>
<dbReference type="Proteomes" id="UP000616885">
    <property type="component" value="Unassembled WGS sequence"/>
</dbReference>
<accession>A0A8H7N4R3</accession>
<feature type="domain" description="Major facilitator superfamily (MFS) profile" evidence="8">
    <location>
        <begin position="73"/>
        <end position="454"/>
    </location>
</feature>
<dbReference type="SUPFAM" id="SSF103473">
    <property type="entry name" value="MFS general substrate transporter"/>
    <property type="match status" value="1"/>
</dbReference>
<feature type="transmembrane region" description="Helical" evidence="7">
    <location>
        <begin position="165"/>
        <end position="189"/>
    </location>
</feature>
<evidence type="ECO:0000313" key="9">
    <source>
        <dbReference type="EMBL" id="KAF9747581.1"/>
    </source>
</evidence>
<dbReference type="Gene3D" id="1.20.1250.20">
    <property type="entry name" value="MFS general substrate transporter like domains"/>
    <property type="match status" value="2"/>
</dbReference>
<evidence type="ECO:0000313" key="10">
    <source>
        <dbReference type="Proteomes" id="UP000616885"/>
    </source>
</evidence>
<proteinExistence type="predicted"/>
<evidence type="ECO:0000256" key="1">
    <source>
        <dbReference type="ARBA" id="ARBA00004141"/>
    </source>
</evidence>
<dbReference type="FunFam" id="1.20.1250.20:FF:000057">
    <property type="entry name" value="MFS general substrate transporter"/>
    <property type="match status" value="1"/>
</dbReference>
<keyword evidence="4 7" id="KW-1133">Transmembrane helix</keyword>
<dbReference type="GO" id="GO:0016020">
    <property type="term" value="C:membrane"/>
    <property type="evidence" value="ECO:0007669"/>
    <property type="project" value="UniProtKB-SubCell"/>
</dbReference>
<feature type="compositionally biased region" description="Basic and acidic residues" evidence="6">
    <location>
        <begin position="12"/>
        <end position="23"/>
    </location>
</feature>
<dbReference type="InterPro" id="IPR036259">
    <property type="entry name" value="MFS_trans_sf"/>
</dbReference>
<evidence type="ECO:0000259" key="8">
    <source>
        <dbReference type="PROSITE" id="PS50850"/>
    </source>
</evidence>
<comment type="subcellular location">
    <subcellularLocation>
        <location evidence="1">Membrane</location>
        <topology evidence="1">Multi-pass membrane protein</topology>
    </subcellularLocation>
</comment>
<dbReference type="InterPro" id="IPR020846">
    <property type="entry name" value="MFS_dom"/>
</dbReference>
<evidence type="ECO:0000256" key="5">
    <source>
        <dbReference type="ARBA" id="ARBA00023136"/>
    </source>
</evidence>
<keyword evidence="3 7" id="KW-0812">Transmembrane</keyword>